<evidence type="ECO:0000313" key="3">
    <source>
        <dbReference type="Proteomes" id="UP000186914"/>
    </source>
</evidence>
<evidence type="ECO:0000313" key="2">
    <source>
        <dbReference type="EMBL" id="SIR97400.1"/>
    </source>
</evidence>
<gene>
    <name evidence="2" type="ORF">SAMN05421858_4886</name>
</gene>
<dbReference type="Proteomes" id="UP000186914">
    <property type="component" value="Unassembled WGS sequence"/>
</dbReference>
<dbReference type="OrthoDB" id="189852at2157"/>
<keyword evidence="1" id="KW-0812">Transmembrane</keyword>
<dbReference type="AlphaFoldDB" id="A0A1N7FAQ5"/>
<name>A0A1N7FAQ5_9EURY</name>
<evidence type="ECO:0000256" key="1">
    <source>
        <dbReference type="SAM" id="Phobius"/>
    </source>
</evidence>
<feature type="transmembrane region" description="Helical" evidence="1">
    <location>
        <begin position="12"/>
        <end position="33"/>
    </location>
</feature>
<dbReference type="EMBL" id="FTNO01000008">
    <property type="protein sequence ID" value="SIR97400.1"/>
    <property type="molecule type" value="Genomic_DNA"/>
</dbReference>
<reference evidence="3" key="1">
    <citation type="submission" date="2017-01" db="EMBL/GenBank/DDBJ databases">
        <authorList>
            <person name="Varghese N."/>
            <person name="Submissions S."/>
        </authorList>
    </citation>
    <scope>NUCLEOTIDE SEQUENCE [LARGE SCALE GENOMIC DNA]</scope>
    <source>
        <strain evidence="3">CGMCC 1.7737</strain>
    </source>
</reference>
<dbReference type="RefSeq" id="WP_076433405.1">
    <property type="nucleotide sequence ID" value="NZ_FTNO01000008.1"/>
</dbReference>
<dbReference type="NCBIfam" id="NF037947">
    <property type="entry name" value="holin_4"/>
    <property type="match status" value="1"/>
</dbReference>
<protein>
    <submittedName>
        <fullName evidence="2">Uncharacterized protein</fullName>
    </submittedName>
</protein>
<keyword evidence="1" id="KW-1133">Transmembrane helix</keyword>
<sequence length="87" mass="9652">MTSESSSHLDPSAMGMACGLFWSFGVAVIGLTARRGWGQRWEQLFADIYRGYSETRSGIVIGAVWALLDGFTTGYTVAWLYNRFSSE</sequence>
<keyword evidence="1" id="KW-0472">Membrane</keyword>
<keyword evidence="3" id="KW-1185">Reference proteome</keyword>
<accession>A0A1N7FAQ5</accession>
<organism evidence="2 3">
    <name type="scientific">Haladaptatus litoreus</name>
    <dbReference type="NCBI Taxonomy" id="553468"/>
    <lineage>
        <taxon>Archaea</taxon>
        <taxon>Methanobacteriati</taxon>
        <taxon>Methanobacteriota</taxon>
        <taxon>Stenosarchaea group</taxon>
        <taxon>Halobacteria</taxon>
        <taxon>Halobacteriales</taxon>
        <taxon>Haladaptataceae</taxon>
        <taxon>Haladaptatus</taxon>
    </lineage>
</organism>
<feature type="transmembrane region" description="Helical" evidence="1">
    <location>
        <begin position="59"/>
        <end position="81"/>
    </location>
</feature>
<proteinExistence type="predicted"/>